<dbReference type="CDD" id="cd07067">
    <property type="entry name" value="HP_PGM_like"/>
    <property type="match status" value="1"/>
</dbReference>
<protein>
    <submittedName>
        <fullName evidence="1">Unannotated protein</fullName>
    </submittedName>
</protein>
<proteinExistence type="predicted"/>
<dbReference type="AlphaFoldDB" id="A0A6J7RW25"/>
<organism evidence="1">
    <name type="scientific">freshwater metagenome</name>
    <dbReference type="NCBI Taxonomy" id="449393"/>
    <lineage>
        <taxon>unclassified sequences</taxon>
        <taxon>metagenomes</taxon>
        <taxon>ecological metagenomes</taxon>
    </lineage>
</organism>
<dbReference type="InterPro" id="IPR013078">
    <property type="entry name" value="His_Pase_superF_clade-1"/>
</dbReference>
<dbReference type="GO" id="GO:0016791">
    <property type="term" value="F:phosphatase activity"/>
    <property type="evidence" value="ECO:0007669"/>
    <property type="project" value="TreeGrafter"/>
</dbReference>
<evidence type="ECO:0000313" key="1">
    <source>
        <dbReference type="EMBL" id="CAB5033043.1"/>
    </source>
</evidence>
<sequence>MSQPRRVVFWRHGRTDWNASSRFQGQSDSMLDEVGIHQAAAAAVQIAKLEPAYVMSSDLQRAHHTAMPLADALGLEVVLDEGLRETFVGVWQGMYRADIEREHTQDLQEWIAGTNIRPGLHGETRTEVAARVSAAVNRGLAQIGPGQTLVCVTHGAAAMSGIAALLDLPLEKWPIFAVMPNCAWSIAVETQTHTGPAWRLQEYNTRVPEL</sequence>
<name>A0A6J7RW25_9ZZZZ</name>
<dbReference type="Pfam" id="PF00300">
    <property type="entry name" value="His_Phos_1"/>
    <property type="match status" value="1"/>
</dbReference>
<dbReference type="EMBL" id="CAFBPZ010000001">
    <property type="protein sequence ID" value="CAB5033043.1"/>
    <property type="molecule type" value="Genomic_DNA"/>
</dbReference>
<dbReference type="GO" id="GO:0005737">
    <property type="term" value="C:cytoplasm"/>
    <property type="evidence" value="ECO:0007669"/>
    <property type="project" value="TreeGrafter"/>
</dbReference>
<dbReference type="InterPro" id="IPR050275">
    <property type="entry name" value="PGM_Phosphatase"/>
</dbReference>
<dbReference type="SUPFAM" id="SSF53254">
    <property type="entry name" value="Phosphoglycerate mutase-like"/>
    <property type="match status" value="1"/>
</dbReference>
<dbReference type="Gene3D" id="3.40.50.1240">
    <property type="entry name" value="Phosphoglycerate mutase-like"/>
    <property type="match status" value="1"/>
</dbReference>
<dbReference type="SMART" id="SM00855">
    <property type="entry name" value="PGAM"/>
    <property type="match status" value="1"/>
</dbReference>
<dbReference type="PANTHER" id="PTHR48100:SF62">
    <property type="entry name" value="GLUCOSYL-3-PHOSPHOGLYCERATE PHOSPHATASE"/>
    <property type="match status" value="1"/>
</dbReference>
<reference evidence="1" key="1">
    <citation type="submission" date="2020-05" db="EMBL/GenBank/DDBJ databases">
        <authorList>
            <person name="Chiriac C."/>
            <person name="Salcher M."/>
            <person name="Ghai R."/>
            <person name="Kavagutti S V."/>
        </authorList>
    </citation>
    <scope>NUCLEOTIDE SEQUENCE</scope>
</reference>
<dbReference type="InterPro" id="IPR029033">
    <property type="entry name" value="His_PPase_superfam"/>
</dbReference>
<dbReference type="PANTHER" id="PTHR48100">
    <property type="entry name" value="BROAD-SPECIFICITY PHOSPHATASE YOR283W-RELATED"/>
    <property type="match status" value="1"/>
</dbReference>
<gene>
    <name evidence="1" type="ORF">UFOPK4237_00034</name>
</gene>
<accession>A0A6J7RW25</accession>